<protein>
    <recommendedName>
        <fullName evidence="13">C2H2-type domain-containing protein</fullName>
    </recommendedName>
</protein>
<organism evidence="14 15">
    <name type="scientific">Trichogramma kaykai</name>
    <dbReference type="NCBI Taxonomy" id="54128"/>
    <lineage>
        <taxon>Eukaryota</taxon>
        <taxon>Metazoa</taxon>
        <taxon>Ecdysozoa</taxon>
        <taxon>Arthropoda</taxon>
        <taxon>Hexapoda</taxon>
        <taxon>Insecta</taxon>
        <taxon>Pterygota</taxon>
        <taxon>Neoptera</taxon>
        <taxon>Endopterygota</taxon>
        <taxon>Hymenoptera</taxon>
        <taxon>Apocrita</taxon>
        <taxon>Proctotrupomorpha</taxon>
        <taxon>Chalcidoidea</taxon>
        <taxon>Trichogrammatidae</taxon>
        <taxon>Trichogramma</taxon>
    </lineage>
</organism>
<evidence type="ECO:0000256" key="4">
    <source>
        <dbReference type="ARBA" id="ARBA00022737"/>
    </source>
</evidence>
<dbReference type="InterPro" id="IPR056436">
    <property type="entry name" value="Znf-C2H2_ZIC1-5/GLI1-3-like"/>
</dbReference>
<evidence type="ECO:0000256" key="6">
    <source>
        <dbReference type="ARBA" id="ARBA00022833"/>
    </source>
</evidence>
<dbReference type="Pfam" id="PF00096">
    <property type="entry name" value="zf-C2H2"/>
    <property type="match status" value="3"/>
</dbReference>
<evidence type="ECO:0000256" key="11">
    <source>
        <dbReference type="PROSITE-ProRule" id="PRU00042"/>
    </source>
</evidence>
<dbReference type="PANTHER" id="PTHR45718:SF8">
    <property type="entry name" value="GLIS FAMILY ZINC FINGER 2"/>
    <property type="match status" value="1"/>
</dbReference>
<dbReference type="FunFam" id="3.30.160.60:FF:000310">
    <property type="entry name" value="GLIS family zinc finger 2"/>
    <property type="match status" value="1"/>
</dbReference>
<feature type="domain" description="C2H2-type" evidence="13">
    <location>
        <begin position="274"/>
        <end position="305"/>
    </location>
</feature>
<feature type="compositionally biased region" description="Low complexity" evidence="12">
    <location>
        <begin position="371"/>
        <end position="389"/>
    </location>
</feature>
<evidence type="ECO:0000256" key="3">
    <source>
        <dbReference type="ARBA" id="ARBA00022723"/>
    </source>
</evidence>
<feature type="region of interest" description="Disordered" evidence="12">
    <location>
        <begin position="432"/>
        <end position="470"/>
    </location>
</feature>
<evidence type="ECO:0000256" key="2">
    <source>
        <dbReference type="ARBA" id="ARBA00010831"/>
    </source>
</evidence>
<keyword evidence="5 11" id="KW-0863">Zinc-finger</keyword>
<evidence type="ECO:0000256" key="12">
    <source>
        <dbReference type="SAM" id="MobiDB-lite"/>
    </source>
</evidence>
<evidence type="ECO:0000256" key="7">
    <source>
        <dbReference type="ARBA" id="ARBA00023015"/>
    </source>
</evidence>
<keyword evidence="7" id="KW-0805">Transcription regulation</keyword>
<feature type="region of interest" description="Disordered" evidence="12">
    <location>
        <begin position="563"/>
        <end position="595"/>
    </location>
</feature>
<keyword evidence="4" id="KW-0677">Repeat</keyword>
<feature type="compositionally biased region" description="Low complexity" evidence="12">
    <location>
        <begin position="568"/>
        <end position="577"/>
    </location>
</feature>
<dbReference type="GO" id="GO:0005634">
    <property type="term" value="C:nucleus"/>
    <property type="evidence" value="ECO:0007669"/>
    <property type="project" value="UniProtKB-SubCell"/>
</dbReference>
<dbReference type="EMBL" id="JBJJXI010000031">
    <property type="protein sequence ID" value="KAL3403229.1"/>
    <property type="molecule type" value="Genomic_DNA"/>
</dbReference>
<evidence type="ECO:0000313" key="15">
    <source>
        <dbReference type="Proteomes" id="UP001627154"/>
    </source>
</evidence>
<accession>A0ABD2XEA9</accession>
<dbReference type="SUPFAM" id="SSF57667">
    <property type="entry name" value="beta-beta-alpha zinc fingers"/>
    <property type="match status" value="3"/>
</dbReference>
<dbReference type="PROSITE" id="PS50157">
    <property type="entry name" value="ZINC_FINGER_C2H2_2"/>
    <property type="match status" value="4"/>
</dbReference>
<dbReference type="Proteomes" id="UP001627154">
    <property type="component" value="Unassembled WGS sequence"/>
</dbReference>
<gene>
    <name evidence="14" type="ORF">TKK_003839</name>
</gene>
<dbReference type="GO" id="GO:0003677">
    <property type="term" value="F:DNA binding"/>
    <property type="evidence" value="ECO:0007669"/>
    <property type="project" value="UniProtKB-KW"/>
</dbReference>
<sequence>MIVYVPGRMPVRAYYPHHHQQGIYQHQAGVAGPIHGYYSGPTSSTAAQHGSGLILDQHRHQQRRQHTVTIGADRDPLQGPNLQAWPRIMPQDEEMQLMAVATAPVAQQNPASPSDPVNAGPASPAHSDSDASSSSLEVPNSRGTNEQQQLCRWQNCGRWCTSLEQLARHVEKVHAAPGTRGLFFCGWEDCQRGERGFNARYKMLVHVRTHTNEKPHRCLQCDKSFSRAENLKIHARSHTGERPYVCPVAGCNKAYSNSSDRFKHTRTHSVDKPYCCKIPGCPKRYTDPSSLRKHVKTYRHYVNNNNDSTTNNKSTTGAATTTTPTATTTPSKDETTPMIVVKSEESLKTPTQVNNSLNSSQLDLDKKDSSLESVNASSTSSTSFVSSDSPKGTTTSFEEQQKFVELQNRYNNQMQEPKHAQQQHMNRHLTSALMSSPASPLSTSSSSKNSSGYEHDFHSSGSPYSNSSGSSRMYDEYILPRIAAAAASGNGTDQQQQQQQLIVRMSMSKCQSPPQMLQSSTPIKNESVDYRHIESIVNSNATPIRPASSDLVRNSVIKRAKSNVTDPHQLQQQQQQQQHHHQQQQPMPMTQSPMPDHDCCCKRHKCCKHSDDERNSNLTENTKMLSGLILQSRAPIVRHLLASVDLNNDFRFSMWQQQQQLHQQQQQQQPQILPFEQMAINTCARDLRTKCEASDMDQDLPLDLTVNK</sequence>
<comment type="caution">
    <text evidence="14">The sequence shown here is derived from an EMBL/GenBank/DDBJ whole genome shotgun (WGS) entry which is preliminary data.</text>
</comment>
<keyword evidence="9" id="KW-0804">Transcription</keyword>
<dbReference type="PANTHER" id="PTHR45718">
    <property type="entry name" value="TRANSCRIPTIONAL ACTIVATOR CUBITUS INTERRUPTUS"/>
    <property type="match status" value="1"/>
</dbReference>
<dbReference type="InterPro" id="IPR036236">
    <property type="entry name" value="Znf_C2H2_sf"/>
</dbReference>
<feature type="region of interest" description="Disordered" evidence="12">
    <location>
        <begin position="106"/>
        <end position="144"/>
    </location>
</feature>
<feature type="compositionally biased region" description="Low complexity" evidence="12">
    <location>
        <begin position="432"/>
        <end position="451"/>
    </location>
</feature>
<keyword evidence="15" id="KW-1185">Reference proteome</keyword>
<evidence type="ECO:0000256" key="1">
    <source>
        <dbReference type="ARBA" id="ARBA00004123"/>
    </source>
</evidence>
<dbReference type="GO" id="GO:0008270">
    <property type="term" value="F:zinc ion binding"/>
    <property type="evidence" value="ECO:0007669"/>
    <property type="project" value="UniProtKB-KW"/>
</dbReference>
<comment type="subcellular location">
    <subcellularLocation>
        <location evidence="1">Nucleus</location>
    </subcellularLocation>
</comment>
<evidence type="ECO:0000256" key="8">
    <source>
        <dbReference type="ARBA" id="ARBA00023125"/>
    </source>
</evidence>
<keyword evidence="10" id="KW-0539">Nucleus</keyword>
<dbReference type="InterPro" id="IPR013087">
    <property type="entry name" value="Znf_C2H2_type"/>
</dbReference>
<dbReference type="GO" id="GO:0006357">
    <property type="term" value="P:regulation of transcription by RNA polymerase II"/>
    <property type="evidence" value="ECO:0007669"/>
    <property type="project" value="UniProtKB-ARBA"/>
</dbReference>
<feature type="compositionally biased region" description="Low complexity" evidence="12">
    <location>
        <begin position="121"/>
        <end position="135"/>
    </location>
</feature>
<evidence type="ECO:0000256" key="10">
    <source>
        <dbReference type="ARBA" id="ARBA00023242"/>
    </source>
</evidence>
<dbReference type="Gene3D" id="3.30.160.60">
    <property type="entry name" value="Classic Zinc Finger"/>
    <property type="match status" value="4"/>
</dbReference>
<dbReference type="Pfam" id="PF23561">
    <property type="entry name" value="zf-C2H2_15"/>
    <property type="match status" value="1"/>
</dbReference>
<dbReference type="PROSITE" id="PS00028">
    <property type="entry name" value="ZINC_FINGER_C2H2_1"/>
    <property type="match status" value="4"/>
</dbReference>
<feature type="domain" description="C2H2-type" evidence="13">
    <location>
        <begin position="188"/>
        <end position="215"/>
    </location>
</feature>
<feature type="compositionally biased region" description="Low complexity" evidence="12">
    <location>
        <begin position="459"/>
        <end position="470"/>
    </location>
</feature>
<dbReference type="AlphaFoldDB" id="A0ABD2XEA9"/>
<evidence type="ECO:0000256" key="5">
    <source>
        <dbReference type="ARBA" id="ARBA00022771"/>
    </source>
</evidence>
<feature type="domain" description="C2H2-type" evidence="13">
    <location>
        <begin position="216"/>
        <end position="243"/>
    </location>
</feature>
<reference evidence="14 15" key="1">
    <citation type="journal article" date="2024" name="bioRxiv">
        <title>A reference genome for Trichogramma kaykai: A tiny desert-dwelling parasitoid wasp with competing sex-ratio distorters.</title>
        <authorList>
            <person name="Culotta J."/>
            <person name="Lindsey A.R."/>
        </authorList>
    </citation>
    <scope>NUCLEOTIDE SEQUENCE [LARGE SCALE GENOMIC DNA]</scope>
    <source>
        <strain evidence="14 15">KSX58</strain>
    </source>
</reference>
<keyword evidence="6" id="KW-0862">Zinc</keyword>
<evidence type="ECO:0000256" key="9">
    <source>
        <dbReference type="ARBA" id="ARBA00023163"/>
    </source>
</evidence>
<dbReference type="SMART" id="SM00355">
    <property type="entry name" value="ZnF_C2H2"/>
    <property type="match status" value="5"/>
</dbReference>
<keyword evidence="8" id="KW-0238">DNA-binding</keyword>
<feature type="domain" description="C2H2-type" evidence="13">
    <location>
        <begin position="244"/>
        <end position="273"/>
    </location>
</feature>
<name>A0ABD2XEA9_9HYME</name>
<dbReference type="InterPro" id="IPR043359">
    <property type="entry name" value="GLI-like"/>
</dbReference>
<feature type="compositionally biased region" description="Low complexity" evidence="12">
    <location>
        <begin position="303"/>
        <end position="330"/>
    </location>
</feature>
<evidence type="ECO:0000259" key="13">
    <source>
        <dbReference type="PROSITE" id="PS50157"/>
    </source>
</evidence>
<keyword evidence="3" id="KW-0479">Metal-binding</keyword>
<evidence type="ECO:0000313" key="14">
    <source>
        <dbReference type="EMBL" id="KAL3403229.1"/>
    </source>
</evidence>
<feature type="region of interest" description="Disordered" evidence="12">
    <location>
        <begin position="302"/>
        <end position="396"/>
    </location>
</feature>
<comment type="similarity">
    <text evidence="2">Belongs to the GLI C2H2-type zinc-finger protein family.</text>
</comment>
<dbReference type="FunFam" id="3.30.160.60:FF:000359">
    <property type="entry name" value="GLIS family zinc finger 2"/>
    <property type="match status" value="1"/>
</dbReference>
<proteinExistence type="inferred from homology"/>